<reference evidence="2 3" key="2">
    <citation type="journal article" date="2017" name="Genome Biol.">
        <title>New reference genome sequences of hot pepper reveal the massive evolution of plant disease-resistance genes by retroduplication.</title>
        <authorList>
            <person name="Kim S."/>
            <person name="Park J."/>
            <person name="Yeom S.I."/>
            <person name="Kim Y.M."/>
            <person name="Seo E."/>
            <person name="Kim K.T."/>
            <person name="Kim M.S."/>
            <person name="Lee J.M."/>
            <person name="Cheong K."/>
            <person name="Shin H.S."/>
            <person name="Kim S.B."/>
            <person name="Han K."/>
            <person name="Lee J."/>
            <person name="Park M."/>
            <person name="Lee H.A."/>
            <person name="Lee H.Y."/>
            <person name="Lee Y."/>
            <person name="Oh S."/>
            <person name="Lee J.H."/>
            <person name="Choi E."/>
            <person name="Choi E."/>
            <person name="Lee S.E."/>
            <person name="Jeon J."/>
            <person name="Kim H."/>
            <person name="Choi G."/>
            <person name="Song H."/>
            <person name="Lee J."/>
            <person name="Lee S.C."/>
            <person name="Kwon J.K."/>
            <person name="Lee H.Y."/>
            <person name="Koo N."/>
            <person name="Hong Y."/>
            <person name="Kim R.W."/>
            <person name="Kang W.H."/>
            <person name="Huh J.H."/>
            <person name="Kang B.C."/>
            <person name="Yang T.J."/>
            <person name="Lee Y.H."/>
            <person name="Bennetzen J.L."/>
            <person name="Choi D."/>
        </authorList>
    </citation>
    <scope>NUCLEOTIDE SEQUENCE [LARGE SCALE GENOMIC DNA]</scope>
    <source>
        <strain evidence="3">cv. CM334</strain>
    </source>
</reference>
<name>A0A2G2YF64_CAPAN</name>
<feature type="chain" id="PRO_5013713543" evidence="1">
    <location>
        <begin position="26"/>
        <end position="74"/>
    </location>
</feature>
<keyword evidence="1" id="KW-0732">Signal</keyword>
<feature type="signal peptide" evidence="1">
    <location>
        <begin position="1"/>
        <end position="25"/>
    </location>
</feature>
<reference evidence="2 3" key="1">
    <citation type="journal article" date="2014" name="Nat. Genet.">
        <title>Genome sequence of the hot pepper provides insights into the evolution of pungency in Capsicum species.</title>
        <authorList>
            <person name="Kim S."/>
            <person name="Park M."/>
            <person name="Yeom S.I."/>
            <person name="Kim Y.M."/>
            <person name="Lee J.M."/>
            <person name="Lee H.A."/>
            <person name="Seo E."/>
            <person name="Choi J."/>
            <person name="Cheong K."/>
            <person name="Kim K.T."/>
            <person name="Jung K."/>
            <person name="Lee G.W."/>
            <person name="Oh S.K."/>
            <person name="Bae C."/>
            <person name="Kim S.B."/>
            <person name="Lee H.Y."/>
            <person name="Kim S.Y."/>
            <person name="Kim M.S."/>
            <person name="Kang B.C."/>
            <person name="Jo Y.D."/>
            <person name="Yang H.B."/>
            <person name="Jeong H.J."/>
            <person name="Kang W.H."/>
            <person name="Kwon J.K."/>
            <person name="Shin C."/>
            <person name="Lim J.Y."/>
            <person name="Park J.H."/>
            <person name="Huh J.H."/>
            <person name="Kim J.S."/>
            <person name="Kim B.D."/>
            <person name="Cohen O."/>
            <person name="Paran I."/>
            <person name="Suh M.C."/>
            <person name="Lee S.B."/>
            <person name="Kim Y.K."/>
            <person name="Shin Y."/>
            <person name="Noh S.J."/>
            <person name="Park J."/>
            <person name="Seo Y.S."/>
            <person name="Kwon S.Y."/>
            <person name="Kim H.A."/>
            <person name="Park J.M."/>
            <person name="Kim H.J."/>
            <person name="Choi S.B."/>
            <person name="Bosland P.W."/>
            <person name="Reeves G."/>
            <person name="Jo S.H."/>
            <person name="Lee B.W."/>
            <person name="Cho H.T."/>
            <person name="Choi H.S."/>
            <person name="Lee M.S."/>
            <person name="Yu Y."/>
            <person name="Do Choi Y."/>
            <person name="Park B.S."/>
            <person name="van Deynze A."/>
            <person name="Ashrafi H."/>
            <person name="Hill T."/>
            <person name="Kim W.T."/>
            <person name="Pai H.S."/>
            <person name="Ahn H.K."/>
            <person name="Yeam I."/>
            <person name="Giovannoni J.J."/>
            <person name="Rose J.K."/>
            <person name="Sorensen I."/>
            <person name="Lee S.J."/>
            <person name="Kim R.W."/>
            <person name="Choi I.Y."/>
            <person name="Choi B.S."/>
            <person name="Lim J.S."/>
            <person name="Lee Y.H."/>
            <person name="Choi D."/>
        </authorList>
    </citation>
    <scope>NUCLEOTIDE SEQUENCE [LARGE SCALE GENOMIC DNA]</scope>
    <source>
        <strain evidence="3">cv. CM334</strain>
    </source>
</reference>
<evidence type="ECO:0000313" key="2">
    <source>
        <dbReference type="EMBL" id="PHT68388.1"/>
    </source>
</evidence>
<gene>
    <name evidence="2" type="ORF">T459_27875</name>
</gene>
<accession>A0A2G2YF64</accession>
<dbReference type="AlphaFoldDB" id="A0A2G2YF64"/>
<dbReference type="EMBL" id="AYRZ02000011">
    <property type="protein sequence ID" value="PHT68388.1"/>
    <property type="molecule type" value="Genomic_DNA"/>
</dbReference>
<dbReference type="STRING" id="4072.A0A2G2YF64"/>
<organism evidence="2 3">
    <name type="scientific">Capsicum annuum</name>
    <name type="common">Capsicum pepper</name>
    <dbReference type="NCBI Taxonomy" id="4072"/>
    <lineage>
        <taxon>Eukaryota</taxon>
        <taxon>Viridiplantae</taxon>
        <taxon>Streptophyta</taxon>
        <taxon>Embryophyta</taxon>
        <taxon>Tracheophyta</taxon>
        <taxon>Spermatophyta</taxon>
        <taxon>Magnoliopsida</taxon>
        <taxon>eudicotyledons</taxon>
        <taxon>Gunneridae</taxon>
        <taxon>Pentapetalae</taxon>
        <taxon>asterids</taxon>
        <taxon>lamiids</taxon>
        <taxon>Solanales</taxon>
        <taxon>Solanaceae</taxon>
        <taxon>Solanoideae</taxon>
        <taxon>Capsiceae</taxon>
        <taxon>Capsicum</taxon>
    </lineage>
</organism>
<evidence type="ECO:0000313" key="3">
    <source>
        <dbReference type="Proteomes" id="UP000222542"/>
    </source>
</evidence>
<comment type="caution">
    <text evidence="2">The sequence shown here is derived from an EMBL/GenBank/DDBJ whole genome shotgun (WGS) entry which is preliminary data.</text>
</comment>
<proteinExistence type="predicted"/>
<keyword evidence="3" id="KW-1185">Reference proteome</keyword>
<dbReference type="Gramene" id="PHT68388">
    <property type="protein sequence ID" value="PHT68388"/>
    <property type="gene ID" value="T459_27875"/>
</dbReference>
<evidence type="ECO:0000256" key="1">
    <source>
        <dbReference type="SAM" id="SignalP"/>
    </source>
</evidence>
<sequence length="74" mass="8596">MEFSMQGLSGLVLHLLVLMMRHLRQLHQPWSRPADFLDSTDKDMSDANYCEISMYKTALEEQKRRAGRRGGRKG</sequence>
<protein>
    <submittedName>
        <fullName evidence="2">Uncharacterized protein</fullName>
    </submittedName>
</protein>
<dbReference type="Proteomes" id="UP000222542">
    <property type="component" value="Unassembled WGS sequence"/>
</dbReference>